<protein>
    <submittedName>
        <fullName evidence="1">Glycosyl transferase 4-like domain-containing protein</fullName>
    </submittedName>
</protein>
<gene>
    <name evidence="1" type="ORF">SAMN04487779_10011112</name>
</gene>
<evidence type="ECO:0000313" key="2">
    <source>
        <dbReference type="Proteomes" id="UP000198925"/>
    </source>
</evidence>
<dbReference type="EMBL" id="FMZX01000001">
    <property type="protein sequence ID" value="SDC51010.1"/>
    <property type="molecule type" value="Genomic_DNA"/>
</dbReference>
<proteinExistence type="predicted"/>
<dbReference type="RefSeq" id="WP_090661188.1">
    <property type="nucleotide sequence ID" value="NZ_FMZX01000001.1"/>
</dbReference>
<evidence type="ECO:0000313" key="1">
    <source>
        <dbReference type="EMBL" id="SDC51010.1"/>
    </source>
</evidence>
<dbReference type="AlphaFoldDB" id="A0A1G6M6B3"/>
<dbReference type="SUPFAM" id="SSF53756">
    <property type="entry name" value="UDP-Glycosyltransferase/glycogen phosphorylase"/>
    <property type="match status" value="1"/>
</dbReference>
<dbReference type="Proteomes" id="UP000198925">
    <property type="component" value="Unassembled WGS sequence"/>
</dbReference>
<reference evidence="1 2" key="1">
    <citation type="submission" date="2016-10" db="EMBL/GenBank/DDBJ databases">
        <authorList>
            <person name="de Groot N.N."/>
        </authorList>
    </citation>
    <scope>NUCLEOTIDE SEQUENCE [LARGE SCALE GENOMIC DNA]</scope>
    <source>
        <strain evidence="1 2">CPCC 100156</strain>
    </source>
</reference>
<dbReference type="STRING" id="938405.SAMN02927895_01587"/>
<sequence length="375" mass="39980">MTGRAPRLLILSPIASHPADQGNAARIQGLGAALMARGIRCEFLHLATEGSAPSQQAAMAGFWHALHELPPPVTVEPGLPGTWGIDDWCPPDLAGRLAALQRARRYDAVLVNYVWLSAALDGAGDAFRILDTHDLFGGRDAVAREQGLDPSWFFTTLAEESRGLARADLVLAIQAEEAAELRRRTGREVAVLGHMPPLRFLDAAPARPVMPFGYLGSANPWNLAAVHALDAALAGEAELPWLLAGRILRRADLRLASRPRRMPNLADVAGFYAAVDCVLNPMAGGTGLKVKTVEALAFGNPVLGTADAFAGLPAEHPGHRCGDLPALVMLMREFRRSEAFRAELRLASRLMALRHAAGVSAAQDGLAARLRAVAA</sequence>
<dbReference type="GO" id="GO:0016740">
    <property type="term" value="F:transferase activity"/>
    <property type="evidence" value="ECO:0007669"/>
    <property type="project" value="UniProtKB-KW"/>
</dbReference>
<organism evidence="1 2">
    <name type="scientific">Belnapia rosea</name>
    <dbReference type="NCBI Taxonomy" id="938405"/>
    <lineage>
        <taxon>Bacteria</taxon>
        <taxon>Pseudomonadati</taxon>
        <taxon>Pseudomonadota</taxon>
        <taxon>Alphaproteobacteria</taxon>
        <taxon>Acetobacterales</taxon>
        <taxon>Roseomonadaceae</taxon>
        <taxon>Belnapia</taxon>
    </lineage>
</organism>
<name>A0A1G6M6B3_9PROT</name>
<accession>A0A1G6M6B3</accession>
<keyword evidence="1" id="KW-0808">Transferase</keyword>
<keyword evidence="2" id="KW-1185">Reference proteome</keyword>